<dbReference type="InterPro" id="IPR036890">
    <property type="entry name" value="HATPase_C_sf"/>
</dbReference>
<dbReference type="EMBL" id="BAAAQX010000009">
    <property type="protein sequence ID" value="GAA2208754.1"/>
    <property type="molecule type" value="Genomic_DNA"/>
</dbReference>
<name>A0ABN3CH80_9ACTN</name>
<dbReference type="PANTHER" id="PTHR35526">
    <property type="entry name" value="ANTI-SIGMA-F FACTOR RSBW-RELATED"/>
    <property type="match status" value="1"/>
</dbReference>
<dbReference type="Proteomes" id="UP001499843">
    <property type="component" value="Unassembled WGS sequence"/>
</dbReference>
<organism evidence="3 4">
    <name type="scientific">Nonomuraea monospora</name>
    <dbReference type="NCBI Taxonomy" id="568818"/>
    <lineage>
        <taxon>Bacteria</taxon>
        <taxon>Bacillati</taxon>
        <taxon>Actinomycetota</taxon>
        <taxon>Actinomycetes</taxon>
        <taxon>Streptosporangiales</taxon>
        <taxon>Streptosporangiaceae</taxon>
        <taxon>Nonomuraea</taxon>
    </lineage>
</organism>
<sequence length="135" mass="14618">MGELTTFRCPITADLGLLRQQMGSFAAAAGFAGVRLRDVVLVVHEAADNVLEHGGGSGTVVAHADAEGIWVEVIDPTGTLTRERFEQRVAVPPPIASRGYGLWVIAQLSDEVLIDHPEGGCRLRLRFTRRLPDMT</sequence>
<dbReference type="InterPro" id="IPR050267">
    <property type="entry name" value="Anti-sigma-factor_SerPK"/>
</dbReference>
<evidence type="ECO:0000256" key="1">
    <source>
        <dbReference type="ARBA" id="ARBA00022527"/>
    </source>
</evidence>
<reference evidence="3 4" key="1">
    <citation type="journal article" date="2019" name="Int. J. Syst. Evol. Microbiol.">
        <title>The Global Catalogue of Microorganisms (GCM) 10K type strain sequencing project: providing services to taxonomists for standard genome sequencing and annotation.</title>
        <authorList>
            <consortium name="The Broad Institute Genomics Platform"/>
            <consortium name="The Broad Institute Genome Sequencing Center for Infectious Disease"/>
            <person name="Wu L."/>
            <person name="Ma J."/>
        </authorList>
    </citation>
    <scope>NUCLEOTIDE SEQUENCE [LARGE SCALE GENOMIC DNA]</scope>
    <source>
        <strain evidence="3 4">JCM 16114</strain>
    </source>
</reference>
<dbReference type="Pfam" id="PF13581">
    <property type="entry name" value="HATPase_c_2"/>
    <property type="match status" value="1"/>
</dbReference>
<proteinExistence type="predicted"/>
<evidence type="ECO:0000313" key="3">
    <source>
        <dbReference type="EMBL" id="GAA2208754.1"/>
    </source>
</evidence>
<evidence type="ECO:0000259" key="2">
    <source>
        <dbReference type="Pfam" id="PF13581"/>
    </source>
</evidence>
<evidence type="ECO:0000313" key="4">
    <source>
        <dbReference type="Proteomes" id="UP001499843"/>
    </source>
</evidence>
<keyword evidence="1" id="KW-0723">Serine/threonine-protein kinase</keyword>
<comment type="caution">
    <text evidence="3">The sequence shown here is derived from an EMBL/GenBank/DDBJ whole genome shotgun (WGS) entry which is preliminary data.</text>
</comment>
<keyword evidence="4" id="KW-1185">Reference proteome</keyword>
<dbReference type="RefSeq" id="WP_344477167.1">
    <property type="nucleotide sequence ID" value="NZ_BAAAQX010000009.1"/>
</dbReference>
<protein>
    <recommendedName>
        <fullName evidence="2">Histidine kinase/HSP90-like ATPase domain-containing protein</fullName>
    </recommendedName>
</protein>
<gene>
    <name evidence="3" type="ORF">GCM10009850_042120</name>
</gene>
<dbReference type="PANTHER" id="PTHR35526:SF3">
    <property type="entry name" value="ANTI-SIGMA-F FACTOR RSBW"/>
    <property type="match status" value="1"/>
</dbReference>
<accession>A0ABN3CH80</accession>
<dbReference type="Gene3D" id="3.30.565.10">
    <property type="entry name" value="Histidine kinase-like ATPase, C-terminal domain"/>
    <property type="match status" value="1"/>
</dbReference>
<keyword evidence="1" id="KW-0808">Transferase</keyword>
<feature type="domain" description="Histidine kinase/HSP90-like ATPase" evidence="2">
    <location>
        <begin position="14"/>
        <end position="126"/>
    </location>
</feature>
<dbReference type="SUPFAM" id="SSF55874">
    <property type="entry name" value="ATPase domain of HSP90 chaperone/DNA topoisomerase II/histidine kinase"/>
    <property type="match status" value="1"/>
</dbReference>
<dbReference type="InterPro" id="IPR003594">
    <property type="entry name" value="HATPase_dom"/>
</dbReference>
<keyword evidence="1" id="KW-0418">Kinase</keyword>